<keyword evidence="2 4" id="KW-0067">ATP-binding</keyword>
<dbReference type="KEGG" id="ocy:OSSY52_17860"/>
<dbReference type="SUPFAM" id="SSF52540">
    <property type="entry name" value="P-loop containing nucleoside triphosphate hydrolases"/>
    <property type="match status" value="1"/>
</dbReference>
<dbReference type="InterPro" id="IPR003593">
    <property type="entry name" value="AAA+_ATPase"/>
</dbReference>
<dbReference type="Gene3D" id="3.40.50.300">
    <property type="entry name" value="P-loop containing nucleotide triphosphate hydrolases"/>
    <property type="match status" value="1"/>
</dbReference>
<evidence type="ECO:0000259" key="3">
    <source>
        <dbReference type="PROSITE" id="PS50893"/>
    </source>
</evidence>
<evidence type="ECO:0000256" key="1">
    <source>
        <dbReference type="ARBA" id="ARBA00022741"/>
    </source>
</evidence>
<evidence type="ECO:0000256" key="2">
    <source>
        <dbReference type="ARBA" id="ARBA00022840"/>
    </source>
</evidence>
<dbReference type="AlphaFoldDB" id="A0A7G1G658"/>
<dbReference type="InParanoid" id="A0A7G1G658"/>
<dbReference type="EMBL" id="AP018712">
    <property type="protein sequence ID" value="BBE31645.1"/>
    <property type="molecule type" value="Genomic_DNA"/>
</dbReference>
<evidence type="ECO:0000313" key="4">
    <source>
        <dbReference type="EMBL" id="BBE31645.1"/>
    </source>
</evidence>
<protein>
    <submittedName>
        <fullName evidence="4">Peptide ABC transporter ATP-binding protein</fullName>
    </submittedName>
</protein>
<dbReference type="GO" id="GO:0005524">
    <property type="term" value="F:ATP binding"/>
    <property type="evidence" value="ECO:0007669"/>
    <property type="project" value="UniProtKB-KW"/>
</dbReference>
<dbReference type="PANTHER" id="PTHR24220:SF692">
    <property type="entry name" value="ABC TRANSPORTER DOMAIN-CONTAINING PROTEIN"/>
    <property type="match status" value="1"/>
</dbReference>
<keyword evidence="1" id="KW-0547">Nucleotide-binding</keyword>
<dbReference type="InterPro" id="IPR027417">
    <property type="entry name" value="P-loop_NTPase"/>
</dbReference>
<dbReference type="Pfam" id="PF00005">
    <property type="entry name" value="ABC_tran"/>
    <property type="match status" value="1"/>
</dbReference>
<dbReference type="GO" id="GO:0022857">
    <property type="term" value="F:transmembrane transporter activity"/>
    <property type="evidence" value="ECO:0007669"/>
    <property type="project" value="TreeGrafter"/>
</dbReference>
<gene>
    <name evidence="4" type="ORF">OSSY52_17860</name>
</gene>
<dbReference type="InterPro" id="IPR015854">
    <property type="entry name" value="ABC_transpr_LolD-like"/>
</dbReference>
<reference evidence="4 5" key="1">
    <citation type="submission" date="2018-06" db="EMBL/GenBank/DDBJ databases">
        <title>Genome sequencing of Oceanotoga sp. sy52.</title>
        <authorList>
            <person name="Mori K."/>
        </authorList>
    </citation>
    <scope>NUCLEOTIDE SEQUENCE [LARGE SCALE GENOMIC DNA]</scope>
    <source>
        <strain evidence="5">sy52</strain>
    </source>
</reference>
<evidence type="ECO:0000313" key="5">
    <source>
        <dbReference type="Proteomes" id="UP000516361"/>
    </source>
</evidence>
<dbReference type="PANTHER" id="PTHR24220">
    <property type="entry name" value="IMPORT ATP-BINDING PROTEIN"/>
    <property type="match status" value="1"/>
</dbReference>
<accession>A0A7G1G658</accession>
<name>A0A7G1G658_9BACT</name>
<sequence length="206" mass="23375">MENNLFEIKNLYHSYDGKNNVLNNINLKIEKNKIISLFGPSGSGKSTLLYIIGNLLTQSSGKVIYNFENIQKNMGFVFQNFNLINELTIFENCKIAQNIRGYEDINEILELSKNVQISELLNKYPNELSTGQLQRASILRSIVGNTKLILCDEPTGALDSKNKENIMNIFSSLKGKKTIFIVSHDDIVKSYSDKIYYIFDGSIKEA</sequence>
<dbReference type="PROSITE" id="PS50893">
    <property type="entry name" value="ABC_TRANSPORTER_2"/>
    <property type="match status" value="1"/>
</dbReference>
<proteinExistence type="predicted"/>
<dbReference type="Proteomes" id="UP000516361">
    <property type="component" value="Chromosome"/>
</dbReference>
<dbReference type="InterPro" id="IPR003439">
    <property type="entry name" value="ABC_transporter-like_ATP-bd"/>
</dbReference>
<dbReference type="GO" id="GO:0016887">
    <property type="term" value="F:ATP hydrolysis activity"/>
    <property type="evidence" value="ECO:0007669"/>
    <property type="project" value="InterPro"/>
</dbReference>
<dbReference type="SMART" id="SM00382">
    <property type="entry name" value="AAA"/>
    <property type="match status" value="1"/>
</dbReference>
<dbReference type="GO" id="GO:0005886">
    <property type="term" value="C:plasma membrane"/>
    <property type="evidence" value="ECO:0007669"/>
    <property type="project" value="TreeGrafter"/>
</dbReference>
<keyword evidence="5" id="KW-1185">Reference proteome</keyword>
<feature type="domain" description="ABC transporter" evidence="3">
    <location>
        <begin position="6"/>
        <end position="206"/>
    </location>
</feature>
<dbReference type="RefSeq" id="WP_190614317.1">
    <property type="nucleotide sequence ID" value="NZ_AP018712.1"/>
</dbReference>
<organism evidence="4 5">
    <name type="scientific">Tepiditoga spiralis</name>
    <dbReference type="NCBI Taxonomy" id="2108365"/>
    <lineage>
        <taxon>Bacteria</taxon>
        <taxon>Thermotogati</taxon>
        <taxon>Thermotogota</taxon>
        <taxon>Thermotogae</taxon>
        <taxon>Petrotogales</taxon>
        <taxon>Petrotogaceae</taxon>
        <taxon>Tepiditoga</taxon>
    </lineage>
</organism>